<dbReference type="AlphaFoldDB" id="A0AAF0E794"/>
<sequence length="102" mass="11542">MGTSEESEFIPIDDPLSELDERVGIIPRAAQQIFAALSSLEDDAVEYKLSVSFLELYNEELIDLLSDPDEERIPVQIRETRTGDIVWTGLRQLTVQNAEDMT</sequence>
<dbReference type="GO" id="GO:0007052">
    <property type="term" value="P:mitotic spindle organization"/>
    <property type="evidence" value="ECO:0007669"/>
    <property type="project" value="TreeGrafter"/>
</dbReference>
<dbReference type="InterPro" id="IPR027640">
    <property type="entry name" value="Kinesin-like_fam"/>
</dbReference>
<dbReference type="PANTHER" id="PTHR47969">
    <property type="entry name" value="CHROMOSOME-ASSOCIATED KINESIN KIF4A-RELATED"/>
    <property type="match status" value="1"/>
</dbReference>
<dbReference type="PROSITE" id="PS50067">
    <property type="entry name" value="KINESIN_MOTOR_2"/>
    <property type="match status" value="1"/>
</dbReference>
<organism evidence="8 9">
    <name type="scientific">Malassezia caprae</name>
    <dbReference type="NCBI Taxonomy" id="1381934"/>
    <lineage>
        <taxon>Eukaryota</taxon>
        <taxon>Fungi</taxon>
        <taxon>Dikarya</taxon>
        <taxon>Basidiomycota</taxon>
        <taxon>Ustilaginomycotina</taxon>
        <taxon>Malasseziomycetes</taxon>
        <taxon>Malasseziales</taxon>
        <taxon>Malasseziaceae</taxon>
        <taxon>Malassezia</taxon>
    </lineage>
</organism>
<keyword evidence="3" id="KW-0547">Nucleotide-binding</keyword>
<name>A0AAF0E794_9BASI</name>
<evidence type="ECO:0000256" key="1">
    <source>
        <dbReference type="ARBA" id="ARBA00004496"/>
    </source>
</evidence>
<keyword evidence="9" id="KW-1185">Reference proteome</keyword>
<proteinExistence type="inferred from homology"/>
<comment type="caution">
    <text evidence="6">Lacks conserved residue(s) required for the propagation of feature annotation.</text>
</comment>
<evidence type="ECO:0000256" key="3">
    <source>
        <dbReference type="ARBA" id="ARBA00022741"/>
    </source>
</evidence>
<keyword evidence="4" id="KW-0067">ATP-binding</keyword>
<dbReference type="GO" id="GO:0005875">
    <property type="term" value="C:microtubule associated complex"/>
    <property type="evidence" value="ECO:0007669"/>
    <property type="project" value="TreeGrafter"/>
</dbReference>
<dbReference type="InterPro" id="IPR001752">
    <property type="entry name" value="Kinesin_motor_dom"/>
</dbReference>
<evidence type="ECO:0000256" key="4">
    <source>
        <dbReference type="ARBA" id="ARBA00022840"/>
    </source>
</evidence>
<keyword evidence="5" id="KW-0175">Coiled coil</keyword>
<dbReference type="PANTHER" id="PTHR47969:SF15">
    <property type="entry name" value="CHROMOSOME-ASSOCIATED KINESIN KIF4A-RELATED"/>
    <property type="match status" value="1"/>
</dbReference>
<evidence type="ECO:0000313" key="8">
    <source>
        <dbReference type="EMBL" id="WFD19639.1"/>
    </source>
</evidence>
<dbReference type="Pfam" id="PF00225">
    <property type="entry name" value="Kinesin"/>
    <property type="match status" value="1"/>
</dbReference>
<evidence type="ECO:0000259" key="7">
    <source>
        <dbReference type="PROSITE" id="PS50067"/>
    </source>
</evidence>
<dbReference type="GO" id="GO:0051231">
    <property type="term" value="P:spindle elongation"/>
    <property type="evidence" value="ECO:0007669"/>
    <property type="project" value="TreeGrafter"/>
</dbReference>
<dbReference type="Proteomes" id="UP001220961">
    <property type="component" value="Chromosome 3"/>
</dbReference>
<evidence type="ECO:0000256" key="6">
    <source>
        <dbReference type="PROSITE-ProRule" id="PRU00283"/>
    </source>
</evidence>
<protein>
    <recommendedName>
        <fullName evidence="7">Kinesin motor domain-containing protein</fullName>
    </recommendedName>
</protein>
<evidence type="ECO:0000256" key="5">
    <source>
        <dbReference type="ARBA" id="ARBA00023054"/>
    </source>
</evidence>
<evidence type="ECO:0000256" key="2">
    <source>
        <dbReference type="ARBA" id="ARBA00022490"/>
    </source>
</evidence>
<dbReference type="SUPFAM" id="SSF52540">
    <property type="entry name" value="P-loop containing nucleoside triphosphate hydrolases"/>
    <property type="match status" value="1"/>
</dbReference>
<comment type="similarity">
    <text evidence="6">Belongs to the TRAFAC class myosin-kinesin ATPase superfamily. Kinesin family.</text>
</comment>
<accession>A0AAF0E794</accession>
<dbReference type="GO" id="GO:0005524">
    <property type="term" value="F:ATP binding"/>
    <property type="evidence" value="ECO:0007669"/>
    <property type="project" value="UniProtKB-KW"/>
</dbReference>
<reference evidence="8" key="1">
    <citation type="submission" date="2023-03" db="EMBL/GenBank/DDBJ databases">
        <title>Mating type loci evolution in Malassezia.</title>
        <authorList>
            <person name="Coelho M.A."/>
        </authorList>
    </citation>
    <scope>NUCLEOTIDE SEQUENCE</scope>
    <source>
        <strain evidence="8">CBS 10434</strain>
    </source>
</reference>
<keyword evidence="2" id="KW-0963">Cytoplasm</keyword>
<comment type="subcellular location">
    <subcellularLocation>
        <location evidence="1">Cytoplasm</location>
    </subcellularLocation>
</comment>
<dbReference type="GO" id="GO:0007018">
    <property type="term" value="P:microtubule-based movement"/>
    <property type="evidence" value="ECO:0007669"/>
    <property type="project" value="InterPro"/>
</dbReference>
<dbReference type="GO" id="GO:0003777">
    <property type="term" value="F:microtubule motor activity"/>
    <property type="evidence" value="ECO:0007669"/>
    <property type="project" value="InterPro"/>
</dbReference>
<dbReference type="GO" id="GO:0008017">
    <property type="term" value="F:microtubule binding"/>
    <property type="evidence" value="ECO:0007669"/>
    <property type="project" value="InterPro"/>
</dbReference>
<dbReference type="Gene3D" id="3.40.850.10">
    <property type="entry name" value="Kinesin motor domain"/>
    <property type="match status" value="1"/>
</dbReference>
<gene>
    <name evidence="8" type="ORF">MCAP1_001875</name>
</gene>
<dbReference type="EMBL" id="CP119910">
    <property type="protein sequence ID" value="WFD19639.1"/>
    <property type="molecule type" value="Genomic_DNA"/>
</dbReference>
<dbReference type="InterPro" id="IPR036961">
    <property type="entry name" value="Kinesin_motor_dom_sf"/>
</dbReference>
<dbReference type="GO" id="GO:0005737">
    <property type="term" value="C:cytoplasm"/>
    <property type="evidence" value="ECO:0007669"/>
    <property type="project" value="UniProtKB-SubCell"/>
</dbReference>
<evidence type="ECO:0000313" key="9">
    <source>
        <dbReference type="Proteomes" id="UP001220961"/>
    </source>
</evidence>
<feature type="domain" description="Kinesin motor" evidence="7">
    <location>
        <begin position="1"/>
        <end position="102"/>
    </location>
</feature>
<dbReference type="InterPro" id="IPR027417">
    <property type="entry name" value="P-loop_NTPase"/>
</dbReference>